<evidence type="ECO:0000313" key="2">
    <source>
        <dbReference type="EMBL" id="KIQ59492.1"/>
    </source>
</evidence>
<proteinExistence type="predicted"/>
<dbReference type="RefSeq" id="WP_042729698.1">
    <property type="nucleotide sequence ID" value="NZ_JXNZ01000072.1"/>
</dbReference>
<dbReference type="PROSITE" id="PS51184">
    <property type="entry name" value="JMJC"/>
    <property type="match status" value="1"/>
</dbReference>
<dbReference type="Gene3D" id="2.60.120.650">
    <property type="entry name" value="Cupin"/>
    <property type="match status" value="1"/>
</dbReference>
<protein>
    <recommendedName>
        <fullName evidence="1">JmjC domain-containing protein</fullName>
    </recommendedName>
</protein>
<feature type="domain" description="JmjC" evidence="1">
    <location>
        <begin position="83"/>
        <end position="243"/>
    </location>
</feature>
<reference evidence="2 3" key="1">
    <citation type="submission" date="2015-01" db="EMBL/GenBank/DDBJ databases">
        <title>Draft Genome Sequence of the Biocontrol and Plant Growth-Promoting Rhizobacteria (PGPR) Pseudomonas fluorescens UM270.</title>
        <authorList>
            <person name="Hernandez-Salmeron J.E."/>
            <person name="Santoyo G."/>
            <person name="Moreno-Hagelsieb G."/>
            <person name="Hernandez-Leon R."/>
        </authorList>
    </citation>
    <scope>NUCLEOTIDE SEQUENCE [LARGE SCALE GENOMIC DNA]</scope>
    <source>
        <strain evidence="2 3">UM270</strain>
    </source>
</reference>
<dbReference type="Pfam" id="PF08007">
    <property type="entry name" value="JmjC_2"/>
    <property type="match status" value="1"/>
</dbReference>
<dbReference type="EMBL" id="JXNZ01000072">
    <property type="protein sequence ID" value="KIQ59492.1"/>
    <property type="molecule type" value="Genomic_DNA"/>
</dbReference>
<dbReference type="InterPro" id="IPR003347">
    <property type="entry name" value="JmjC_dom"/>
</dbReference>
<dbReference type="Proteomes" id="UP000032101">
    <property type="component" value="Unassembled WGS sequence"/>
</dbReference>
<dbReference type="PATRIC" id="fig|294.124.peg.2130"/>
<organism evidence="2 3">
    <name type="scientific">Pseudomonas fluorescens</name>
    <dbReference type="NCBI Taxonomy" id="294"/>
    <lineage>
        <taxon>Bacteria</taxon>
        <taxon>Pseudomonadati</taxon>
        <taxon>Pseudomonadota</taxon>
        <taxon>Gammaproteobacteria</taxon>
        <taxon>Pseudomonadales</taxon>
        <taxon>Pseudomonadaceae</taxon>
        <taxon>Pseudomonas</taxon>
    </lineage>
</organism>
<dbReference type="SUPFAM" id="SSF51197">
    <property type="entry name" value="Clavaminate synthase-like"/>
    <property type="match status" value="1"/>
</dbReference>
<comment type="caution">
    <text evidence="2">The sequence shown here is derived from an EMBL/GenBank/DDBJ whole genome shotgun (WGS) entry which is preliminary data.</text>
</comment>
<evidence type="ECO:0000313" key="3">
    <source>
        <dbReference type="Proteomes" id="UP000032101"/>
    </source>
</evidence>
<dbReference type="OrthoDB" id="479699at2"/>
<accession>A0A0D0PFP7</accession>
<dbReference type="AlphaFoldDB" id="A0A0D0PFP7"/>
<gene>
    <name evidence="2" type="ORF">RL74_10335</name>
</gene>
<sequence>MNILQQMFGDQTEVFLDTCWPKRSYVADGAMSRFTQLSALEEFQDIRALFKALPGPLDLLFPGGKRITVARSADALAPYNDGAAMVYIKDLEALPAISLACDELAKTLDIPRHYVSCEAFAANHGVEVATHFDHETNFMIQIKGEKTWRFAENTSLPDPIYPFFPNNPNRFYQQGTHPYTGAQLPRTMPEGHEERLVRPGTTTFMPRGYWHATVAHEESFSIGFVINPPTVADIITYALLEHLHGNERLRAHPLDTLSEPALARILGDIQSGLDEVGKLSRTLPAQTLLQRYKQSRKGNIRTLTAL</sequence>
<evidence type="ECO:0000259" key="1">
    <source>
        <dbReference type="PROSITE" id="PS51184"/>
    </source>
</evidence>
<name>A0A0D0PFP7_PSEFL</name>